<feature type="domain" description="Azaphilone pigments biosynthesis cluster protein L N-terminal" evidence="2">
    <location>
        <begin position="2"/>
        <end position="203"/>
    </location>
</feature>
<dbReference type="AlphaFoldDB" id="A0A2K0W0N5"/>
<evidence type="ECO:0000259" key="2">
    <source>
        <dbReference type="Pfam" id="PF17111"/>
    </source>
</evidence>
<evidence type="ECO:0000313" key="4">
    <source>
        <dbReference type="Proteomes" id="UP000236664"/>
    </source>
</evidence>
<organism evidence="3 4">
    <name type="scientific">Gibberella nygamai</name>
    <name type="common">Bean root rot disease fungus</name>
    <name type="synonym">Fusarium nygamai</name>
    <dbReference type="NCBI Taxonomy" id="42673"/>
    <lineage>
        <taxon>Eukaryota</taxon>
        <taxon>Fungi</taxon>
        <taxon>Dikarya</taxon>
        <taxon>Ascomycota</taxon>
        <taxon>Pezizomycotina</taxon>
        <taxon>Sordariomycetes</taxon>
        <taxon>Hypocreomycetidae</taxon>
        <taxon>Hypocreales</taxon>
        <taxon>Nectriaceae</taxon>
        <taxon>Fusarium</taxon>
        <taxon>Fusarium fujikuroi species complex</taxon>
    </lineage>
</organism>
<gene>
    <name evidence="3" type="ORF">FNYG_10901</name>
</gene>
<evidence type="ECO:0000256" key="1">
    <source>
        <dbReference type="SAM" id="MobiDB-lite"/>
    </source>
</evidence>
<feature type="compositionally biased region" description="Basic and acidic residues" evidence="1">
    <location>
        <begin position="420"/>
        <end position="436"/>
    </location>
</feature>
<sequence length="436" mass="48119">MDPGSITGIGLAIVPLAVQSIKSLKDTVIRYKGRDKTLARLHHVLEDLDNILEVLERTVDSEASTRALLEGPVSRCNILCRDFETAMQAFGGKSRMGFRDWAKMEFMAGDINEFMDRLAGYKATISVGLGIIVMQTSKVSHEVLEEYNETIQDTMYSLNVNLQRLDEKMELLVRESKSISASNTGTDLRDERAVTEQCLRICQDARSYIDSLADREESLKDQPLSESESVADGEGLFEAQLLIRRTLNESRDNLAQTIGRLQERLDSMAISGTPKSDLGYLQLEGDLKTSKQCLELCKTASEQVANQKVYTVGEMIADGDSDQVVITTLADLFNVKKASSTNRSAQWIGSLSDDTARQVSKDRYSSRFGAVAAVEAGDGISTMPSTSNTREVNSSLAGRPGKTGQPVASEAVHRRPSANEIRKRAMEDGDEKEKRR</sequence>
<dbReference type="EMBL" id="MTQA01000165">
    <property type="protein sequence ID" value="PNP75823.1"/>
    <property type="molecule type" value="Genomic_DNA"/>
</dbReference>
<dbReference type="Pfam" id="PF17111">
    <property type="entry name" value="PigL_N"/>
    <property type="match status" value="1"/>
</dbReference>
<name>A0A2K0W0N5_GIBNY</name>
<accession>A0A2K0W0N5</accession>
<dbReference type="OrthoDB" id="428260at2759"/>
<feature type="compositionally biased region" description="Polar residues" evidence="1">
    <location>
        <begin position="382"/>
        <end position="396"/>
    </location>
</feature>
<reference evidence="3 4" key="1">
    <citation type="submission" date="2017-06" db="EMBL/GenBank/DDBJ databases">
        <title>Genome of Fusarium nygamai isolate CS10214.</title>
        <authorList>
            <person name="Gardiner D.M."/>
            <person name="Obanor F."/>
            <person name="Kazan K."/>
        </authorList>
    </citation>
    <scope>NUCLEOTIDE SEQUENCE [LARGE SCALE GENOMIC DNA]</scope>
    <source>
        <strain evidence="3 4">CS10214</strain>
    </source>
</reference>
<feature type="region of interest" description="Disordered" evidence="1">
    <location>
        <begin position="379"/>
        <end position="436"/>
    </location>
</feature>
<proteinExistence type="predicted"/>
<dbReference type="Proteomes" id="UP000236664">
    <property type="component" value="Unassembled WGS sequence"/>
</dbReference>
<dbReference type="InterPro" id="IPR031348">
    <property type="entry name" value="PigL_N"/>
</dbReference>
<keyword evidence="4" id="KW-1185">Reference proteome</keyword>
<evidence type="ECO:0000313" key="3">
    <source>
        <dbReference type="EMBL" id="PNP75823.1"/>
    </source>
</evidence>
<protein>
    <recommendedName>
        <fullName evidence="2">Azaphilone pigments biosynthesis cluster protein L N-terminal domain-containing protein</fullName>
    </recommendedName>
</protein>
<comment type="caution">
    <text evidence="3">The sequence shown here is derived from an EMBL/GenBank/DDBJ whole genome shotgun (WGS) entry which is preliminary data.</text>
</comment>